<feature type="domain" description="ABC transmembrane type-1" evidence="8">
    <location>
        <begin position="91"/>
        <end position="283"/>
    </location>
</feature>
<dbReference type="RefSeq" id="WP_197676409.1">
    <property type="nucleotide sequence ID" value="NZ_LT629710.1"/>
</dbReference>
<reference evidence="9 10" key="1">
    <citation type="submission" date="2016-10" db="EMBL/GenBank/DDBJ databases">
        <authorList>
            <person name="de Groot N.N."/>
        </authorList>
    </citation>
    <scope>NUCLEOTIDE SEQUENCE [LARGE SCALE GENOMIC DNA]</scope>
    <source>
        <strain evidence="10">P4-7,KCTC 19426,CECT 7604</strain>
    </source>
</reference>
<feature type="transmembrane region" description="Helical" evidence="7">
    <location>
        <begin position="266"/>
        <end position="288"/>
    </location>
</feature>
<proteinExistence type="inferred from homology"/>
<evidence type="ECO:0000313" key="9">
    <source>
        <dbReference type="EMBL" id="SDO45114.1"/>
    </source>
</evidence>
<dbReference type="Proteomes" id="UP000198741">
    <property type="component" value="Chromosome I"/>
</dbReference>
<dbReference type="EMBL" id="LT629710">
    <property type="protein sequence ID" value="SDO45114.1"/>
    <property type="molecule type" value="Genomic_DNA"/>
</dbReference>
<dbReference type="GO" id="GO:0055085">
    <property type="term" value="P:transmembrane transport"/>
    <property type="evidence" value="ECO:0007669"/>
    <property type="project" value="InterPro"/>
</dbReference>
<organism evidence="9 10">
    <name type="scientific">Nakamurella panacisegetis</name>
    <dbReference type="NCBI Taxonomy" id="1090615"/>
    <lineage>
        <taxon>Bacteria</taxon>
        <taxon>Bacillati</taxon>
        <taxon>Actinomycetota</taxon>
        <taxon>Actinomycetes</taxon>
        <taxon>Nakamurellales</taxon>
        <taxon>Nakamurellaceae</taxon>
        <taxon>Nakamurella</taxon>
    </lineage>
</organism>
<feature type="transmembrane region" description="Helical" evidence="7">
    <location>
        <begin position="129"/>
        <end position="153"/>
    </location>
</feature>
<feature type="transmembrane region" description="Helical" evidence="7">
    <location>
        <begin position="96"/>
        <end position="117"/>
    </location>
</feature>
<dbReference type="SUPFAM" id="SSF161098">
    <property type="entry name" value="MetI-like"/>
    <property type="match status" value="1"/>
</dbReference>
<accession>A0A1H0JNC6</accession>
<keyword evidence="5 7" id="KW-1133">Transmembrane helix</keyword>
<evidence type="ECO:0000256" key="7">
    <source>
        <dbReference type="RuleBase" id="RU363032"/>
    </source>
</evidence>
<keyword evidence="4 7" id="KW-0812">Transmembrane</keyword>
<evidence type="ECO:0000256" key="4">
    <source>
        <dbReference type="ARBA" id="ARBA00022692"/>
    </source>
</evidence>
<dbReference type="InterPro" id="IPR000515">
    <property type="entry name" value="MetI-like"/>
</dbReference>
<dbReference type="PANTHER" id="PTHR43744:SF12">
    <property type="entry name" value="ABC TRANSPORTER PERMEASE PROTEIN MG189-RELATED"/>
    <property type="match status" value="1"/>
</dbReference>
<evidence type="ECO:0000256" key="6">
    <source>
        <dbReference type="ARBA" id="ARBA00023136"/>
    </source>
</evidence>
<evidence type="ECO:0000256" key="3">
    <source>
        <dbReference type="ARBA" id="ARBA00022475"/>
    </source>
</evidence>
<dbReference type="InterPro" id="IPR035906">
    <property type="entry name" value="MetI-like_sf"/>
</dbReference>
<dbReference type="GO" id="GO:0005886">
    <property type="term" value="C:plasma membrane"/>
    <property type="evidence" value="ECO:0007669"/>
    <property type="project" value="UniProtKB-SubCell"/>
</dbReference>
<feature type="transmembrane region" description="Helical" evidence="7">
    <location>
        <begin position="27"/>
        <end position="50"/>
    </location>
</feature>
<keyword evidence="9" id="KW-0762">Sugar transport</keyword>
<evidence type="ECO:0000256" key="5">
    <source>
        <dbReference type="ARBA" id="ARBA00022989"/>
    </source>
</evidence>
<feature type="transmembrane region" description="Helical" evidence="7">
    <location>
        <begin position="159"/>
        <end position="180"/>
    </location>
</feature>
<protein>
    <submittedName>
        <fullName evidence="9">Multiple sugar transport system permease protein</fullName>
    </submittedName>
</protein>
<gene>
    <name evidence="9" type="ORF">SAMN04515671_0975</name>
</gene>
<name>A0A1H0JNC6_9ACTN</name>
<keyword evidence="10" id="KW-1185">Reference proteome</keyword>
<dbReference type="STRING" id="1090615.SAMN04515671_0975"/>
<dbReference type="Pfam" id="PF00528">
    <property type="entry name" value="BPD_transp_1"/>
    <property type="match status" value="1"/>
</dbReference>
<comment type="subcellular location">
    <subcellularLocation>
        <location evidence="1 7">Cell membrane</location>
        <topology evidence="1 7">Multi-pass membrane protein</topology>
    </subcellularLocation>
</comment>
<comment type="similarity">
    <text evidence="7">Belongs to the binding-protein-dependent transport system permease family.</text>
</comment>
<evidence type="ECO:0000256" key="2">
    <source>
        <dbReference type="ARBA" id="ARBA00022448"/>
    </source>
</evidence>
<dbReference type="AlphaFoldDB" id="A0A1H0JNC6"/>
<dbReference type="Gene3D" id="1.10.3720.10">
    <property type="entry name" value="MetI-like"/>
    <property type="match status" value="1"/>
</dbReference>
<keyword evidence="3" id="KW-1003">Cell membrane</keyword>
<keyword evidence="6 7" id="KW-0472">Membrane</keyword>
<feature type="transmembrane region" description="Helical" evidence="7">
    <location>
        <begin position="201"/>
        <end position="222"/>
    </location>
</feature>
<evidence type="ECO:0000259" key="8">
    <source>
        <dbReference type="PROSITE" id="PS50928"/>
    </source>
</evidence>
<dbReference type="PANTHER" id="PTHR43744">
    <property type="entry name" value="ABC TRANSPORTER PERMEASE PROTEIN MG189-RELATED-RELATED"/>
    <property type="match status" value="1"/>
</dbReference>
<evidence type="ECO:0000256" key="1">
    <source>
        <dbReference type="ARBA" id="ARBA00004651"/>
    </source>
</evidence>
<keyword evidence="2 7" id="KW-0813">Transport</keyword>
<evidence type="ECO:0000313" key="10">
    <source>
        <dbReference type="Proteomes" id="UP000198741"/>
    </source>
</evidence>
<dbReference type="PROSITE" id="PS50928">
    <property type="entry name" value="ABC_TM1"/>
    <property type="match status" value="1"/>
</dbReference>
<sequence>MSTRTTPPRAPLSVPDTLKPPRSGKKIAFQVAAYLVLILFALIYIFPFLIEIGSAFKTDVDANNNPLNPIPQTWTTAAFHKLADANFARWFTNSTIIALVVTAGRVFFDSLAGYALARLHFRGRAAINGAIIAVMAIPSVVLLIPKFLVLVQLHLTNSYPGMIIPLMADAAGVFIMRQFFINIPAEVEEAARIDGAGTFKVFWRVVLPMARPAVITLTILSFQGSWNEFSFFLVANNNPNLDTLTTGVATLIGGGEGASNQFPFKLAAALLMTIPTAVVFFVFQRYFIRGASSGAVKG</sequence>
<dbReference type="CDD" id="cd06261">
    <property type="entry name" value="TM_PBP2"/>
    <property type="match status" value="1"/>
</dbReference>